<dbReference type="Pfam" id="PF00175">
    <property type="entry name" value="NAD_binding_1"/>
    <property type="match status" value="1"/>
</dbReference>
<dbReference type="InterPro" id="IPR017927">
    <property type="entry name" value="FAD-bd_FR_type"/>
</dbReference>
<keyword evidence="11" id="KW-1185">Reference proteome</keyword>
<dbReference type="InterPro" id="IPR006058">
    <property type="entry name" value="2Fe2S_fd_BS"/>
</dbReference>
<dbReference type="SUPFAM" id="SSF63380">
    <property type="entry name" value="Riboflavin synthase domain-like"/>
    <property type="match status" value="1"/>
</dbReference>
<keyword evidence="7" id="KW-0411">Iron-sulfur</keyword>
<comment type="caution">
    <text evidence="10">The sequence shown here is derived from an EMBL/GenBank/DDBJ whole genome shotgun (WGS) entry which is preliminary data.</text>
</comment>
<proteinExistence type="predicted"/>
<dbReference type="SUPFAM" id="SSF54292">
    <property type="entry name" value="2Fe-2S ferredoxin-like"/>
    <property type="match status" value="1"/>
</dbReference>
<dbReference type="PANTHER" id="PTHR47354">
    <property type="entry name" value="NADH OXIDOREDUCTASE HCR"/>
    <property type="match status" value="1"/>
</dbReference>
<dbReference type="InterPro" id="IPR001041">
    <property type="entry name" value="2Fe-2S_ferredoxin-type"/>
</dbReference>
<evidence type="ECO:0000256" key="5">
    <source>
        <dbReference type="ARBA" id="ARBA00023002"/>
    </source>
</evidence>
<evidence type="ECO:0000256" key="3">
    <source>
        <dbReference type="ARBA" id="ARBA00022714"/>
    </source>
</evidence>
<dbReference type="Gene3D" id="3.10.20.30">
    <property type="match status" value="1"/>
</dbReference>
<dbReference type="InterPro" id="IPR017938">
    <property type="entry name" value="Riboflavin_synthase-like_b-brl"/>
</dbReference>
<dbReference type="InterPro" id="IPR039261">
    <property type="entry name" value="FNR_nucleotide-bd"/>
</dbReference>
<dbReference type="PROSITE" id="PS00197">
    <property type="entry name" value="2FE2S_FER_1"/>
    <property type="match status" value="1"/>
</dbReference>
<sequence length="327" mass="35639">MTVDTNIRRPLGEERSLVCEVTGLELQGSGAIVVLTLAPADGRELPSWTPGAHIDVLMDNGIERQYSLCGDVAPGEPWRIGVLREPQSRGGSEYMHTSVSVGQHLTLQGPRNNFEVVDAPAYQFIAGGIGVTPILPMIRKVEAEGKPWRLMYGGRSSSSMAFLDEISQYDGHVTLWPQDTAGIIPVRDLVSALEPGTAVYCCGPEPLLNAVEDAMSHLPADQLHVERFRPRQDLLEQVRTPFDIVLDYSELELHVPADKTIIEVVEAAGLEVMSSCREGTCGTCETVVLSGSPDHRDSYLTAAEKASNEVMMICCSRSKSPRLVLDL</sequence>
<keyword evidence="3" id="KW-0001">2Fe-2S</keyword>
<evidence type="ECO:0000259" key="8">
    <source>
        <dbReference type="PROSITE" id="PS51085"/>
    </source>
</evidence>
<dbReference type="RefSeq" id="WP_344054975.1">
    <property type="nucleotide sequence ID" value="NZ_BAAAPK010000001.1"/>
</dbReference>
<accession>A0ABN2H065</accession>
<evidence type="ECO:0000256" key="1">
    <source>
        <dbReference type="ARBA" id="ARBA00001974"/>
    </source>
</evidence>
<dbReference type="InterPro" id="IPR001433">
    <property type="entry name" value="OxRdtase_FAD/NAD-bd"/>
</dbReference>
<evidence type="ECO:0000313" key="10">
    <source>
        <dbReference type="EMBL" id="GAA1679736.1"/>
    </source>
</evidence>
<keyword evidence="6" id="KW-0408">Iron</keyword>
<name>A0ABN2H065_9MICO</name>
<dbReference type="InterPro" id="IPR036010">
    <property type="entry name" value="2Fe-2S_ferredoxin-like_sf"/>
</dbReference>
<keyword evidence="2" id="KW-0285">Flavoprotein</keyword>
<dbReference type="PROSITE" id="PS51085">
    <property type="entry name" value="2FE2S_FER_2"/>
    <property type="match status" value="1"/>
</dbReference>
<dbReference type="InterPro" id="IPR050415">
    <property type="entry name" value="MRET"/>
</dbReference>
<dbReference type="SUPFAM" id="SSF52343">
    <property type="entry name" value="Ferredoxin reductase-like, C-terminal NADP-linked domain"/>
    <property type="match status" value="1"/>
</dbReference>
<dbReference type="CDD" id="cd00207">
    <property type="entry name" value="fer2"/>
    <property type="match status" value="1"/>
</dbReference>
<protein>
    <submittedName>
        <fullName evidence="10">PDR/VanB family oxidoreductase</fullName>
    </submittedName>
</protein>
<dbReference type="PANTHER" id="PTHR47354:SF1">
    <property type="entry name" value="CARNITINE MONOOXYGENASE REDUCTASE SUBUNIT"/>
    <property type="match status" value="1"/>
</dbReference>
<dbReference type="PROSITE" id="PS51384">
    <property type="entry name" value="FAD_FR"/>
    <property type="match status" value="1"/>
</dbReference>
<dbReference type="InterPro" id="IPR012675">
    <property type="entry name" value="Beta-grasp_dom_sf"/>
</dbReference>
<gene>
    <name evidence="10" type="ORF">GCM10009807_24550</name>
</gene>
<dbReference type="Gene3D" id="3.40.50.80">
    <property type="entry name" value="Nucleotide-binding domain of ferredoxin-NADP reductase (FNR) module"/>
    <property type="match status" value="1"/>
</dbReference>
<evidence type="ECO:0000256" key="4">
    <source>
        <dbReference type="ARBA" id="ARBA00022723"/>
    </source>
</evidence>
<dbReference type="Proteomes" id="UP001500596">
    <property type="component" value="Unassembled WGS sequence"/>
</dbReference>
<organism evidence="10 11">
    <name type="scientific">Microbacterium lacus</name>
    <dbReference type="NCBI Taxonomy" id="415217"/>
    <lineage>
        <taxon>Bacteria</taxon>
        <taxon>Bacillati</taxon>
        <taxon>Actinomycetota</taxon>
        <taxon>Actinomycetes</taxon>
        <taxon>Micrococcales</taxon>
        <taxon>Microbacteriaceae</taxon>
        <taxon>Microbacterium</taxon>
    </lineage>
</organism>
<dbReference type="EMBL" id="BAAAPK010000001">
    <property type="protein sequence ID" value="GAA1679736.1"/>
    <property type="molecule type" value="Genomic_DNA"/>
</dbReference>
<feature type="domain" description="FAD-binding FR-type" evidence="9">
    <location>
        <begin position="14"/>
        <end position="117"/>
    </location>
</feature>
<dbReference type="PRINTS" id="PR00409">
    <property type="entry name" value="PHDIOXRDTASE"/>
</dbReference>
<evidence type="ECO:0000256" key="7">
    <source>
        <dbReference type="ARBA" id="ARBA00023014"/>
    </source>
</evidence>
<keyword evidence="5" id="KW-0560">Oxidoreductase</keyword>
<dbReference type="Pfam" id="PF00111">
    <property type="entry name" value="Fer2"/>
    <property type="match status" value="1"/>
</dbReference>
<reference evidence="11" key="1">
    <citation type="journal article" date="2019" name="Int. J. Syst. Evol. Microbiol.">
        <title>The Global Catalogue of Microorganisms (GCM) 10K type strain sequencing project: providing services to taxonomists for standard genome sequencing and annotation.</title>
        <authorList>
            <consortium name="The Broad Institute Genomics Platform"/>
            <consortium name="The Broad Institute Genome Sequencing Center for Infectious Disease"/>
            <person name="Wu L."/>
            <person name="Ma J."/>
        </authorList>
    </citation>
    <scope>NUCLEOTIDE SEQUENCE [LARGE SCALE GENOMIC DNA]</scope>
    <source>
        <strain evidence="11">JCM 15575</strain>
    </source>
</reference>
<evidence type="ECO:0000313" key="11">
    <source>
        <dbReference type="Proteomes" id="UP001500596"/>
    </source>
</evidence>
<dbReference type="Gene3D" id="2.40.30.10">
    <property type="entry name" value="Translation factors"/>
    <property type="match status" value="1"/>
</dbReference>
<feature type="domain" description="2Fe-2S ferredoxin-type" evidence="8">
    <location>
        <begin position="242"/>
        <end position="327"/>
    </location>
</feature>
<evidence type="ECO:0000256" key="6">
    <source>
        <dbReference type="ARBA" id="ARBA00023004"/>
    </source>
</evidence>
<evidence type="ECO:0000256" key="2">
    <source>
        <dbReference type="ARBA" id="ARBA00022630"/>
    </source>
</evidence>
<evidence type="ECO:0000259" key="9">
    <source>
        <dbReference type="PROSITE" id="PS51384"/>
    </source>
</evidence>
<dbReference type="CDD" id="cd06185">
    <property type="entry name" value="PDR_like"/>
    <property type="match status" value="1"/>
</dbReference>
<comment type="cofactor">
    <cofactor evidence="1">
        <name>FAD</name>
        <dbReference type="ChEBI" id="CHEBI:57692"/>
    </cofactor>
</comment>
<keyword evidence="4" id="KW-0479">Metal-binding</keyword>